<name>P72770_SYNY3</name>
<proteinExistence type="predicted"/>
<dbReference type="InterPro" id="IPR001902">
    <property type="entry name" value="SLC26A/SulP_fam"/>
</dbReference>
<feature type="transmembrane region" description="Helical" evidence="5">
    <location>
        <begin position="251"/>
        <end position="271"/>
    </location>
</feature>
<dbReference type="eggNOG" id="COG0659">
    <property type="taxonomic scope" value="Bacteria"/>
</dbReference>
<dbReference type="Proteomes" id="UP000001425">
    <property type="component" value="Chromosome"/>
</dbReference>
<keyword evidence="4 5" id="KW-0472">Membrane</keyword>
<evidence type="ECO:0000256" key="1">
    <source>
        <dbReference type="ARBA" id="ARBA00004141"/>
    </source>
</evidence>
<dbReference type="IntAct" id="P72770">
    <property type="interactions" value="3"/>
</dbReference>
<dbReference type="InterPro" id="IPR002645">
    <property type="entry name" value="STAS_dom"/>
</dbReference>
<evidence type="ECO:0000256" key="4">
    <source>
        <dbReference type="ARBA" id="ARBA00023136"/>
    </source>
</evidence>
<dbReference type="STRING" id="1148.gene:10497641"/>
<feature type="transmembrane region" description="Helical" evidence="5">
    <location>
        <begin position="325"/>
        <end position="345"/>
    </location>
</feature>
<gene>
    <name evidence="7" type="ordered locus">slr1776</name>
</gene>
<dbReference type="AlphaFoldDB" id="P72770"/>
<dbReference type="Pfam" id="PF01740">
    <property type="entry name" value="STAS"/>
    <property type="match status" value="1"/>
</dbReference>
<dbReference type="KEGG" id="syn:slr1776"/>
<reference evidence="7 8" key="1">
    <citation type="journal article" date="1995" name="DNA Res.">
        <title>Sequence analysis of the genome of the unicellular cyanobacterium Synechocystis sp. strain PCC6803. I. Sequence features in the 1 Mb region from map positions 64% to 92% of the genome.</title>
        <authorList>
            <person name="Kaneko T."/>
            <person name="Tanaka A."/>
            <person name="Sato S."/>
            <person name="Kotani H."/>
            <person name="Sazuka T."/>
            <person name="Miyajima N."/>
            <person name="Sugiura M."/>
            <person name="Tabata S."/>
        </authorList>
    </citation>
    <scope>NUCLEOTIDE SEQUENCE [LARGE SCALE GENOMIC DNA]</scope>
    <source>
        <strain evidence="8">ATCC 27184 / PCC 6803 / Kazusa</strain>
    </source>
</reference>
<dbReference type="InParanoid" id="P72770"/>
<feature type="transmembrane region" description="Helical" evidence="5">
    <location>
        <begin position="51"/>
        <end position="67"/>
    </location>
</feature>
<dbReference type="PANTHER" id="PTHR11814">
    <property type="entry name" value="SULFATE TRANSPORTER"/>
    <property type="match status" value="1"/>
</dbReference>
<evidence type="ECO:0000256" key="2">
    <source>
        <dbReference type="ARBA" id="ARBA00022692"/>
    </source>
</evidence>
<feature type="transmembrane region" description="Helical" evidence="5">
    <location>
        <begin position="99"/>
        <end position="120"/>
    </location>
</feature>
<feature type="domain" description="STAS" evidence="6">
    <location>
        <begin position="437"/>
        <end position="552"/>
    </location>
</feature>
<evidence type="ECO:0000313" key="8">
    <source>
        <dbReference type="Proteomes" id="UP000001425"/>
    </source>
</evidence>
<evidence type="ECO:0000256" key="5">
    <source>
        <dbReference type="SAM" id="Phobius"/>
    </source>
</evidence>
<dbReference type="EnsemblBacteria" id="BAA16785">
    <property type="protein sequence ID" value="BAA16785"/>
    <property type="gene ID" value="BAA16785"/>
</dbReference>
<feature type="transmembrane region" description="Helical" evidence="5">
    <location>
        <begin position="177"/>
        <end position="195"/>
    </location>
</feature>
<accession>P72770</accession>
<keyword evidence="2 5" id="KW-0812">Transmembrane</keyword>
<dbReference type="InterPro" id="IPR036513">
    <property type="entry name" value="STAS_dom_sf"/>
</dbReference>
<dbReference type="PROSITE" id="PS50801">
    <property type="entry name" value="STAS"/>
    <property type="match status" value="1"/>
</dbReference>
<dbReference type="GO" id="GO:0022857">
    <property type="term" value="F:transmembrane transporter activity"/>
    <property type="evidence" value="ECO:0000318"/>
    <property type="project" value="GO_Central"/>
</dbReference>
<keyword evidence="8" id="KW-1185">Reference proteome</keyword>
<dbReference type="GO" id="GO:0055085">
    <property type="term" value="P:transmembrane transport"/>
    <property type="evidence" value="ECO:0000318"/>
    <property type="project" value="GO_Central"/>
</dbReference>
<comment type="subcellular location">
    <subcellularLocation>
        <location evidence="1">Membrane</location>
        <topology evidence="1">Multi-pass membrane protein</topology>
    </subcellularLocation>
</comment>
<evidence type="ECO:0000259" key="6">
    <source>
        <dbReference type="PROSITE" id="PS50801"/>
    </source>
</evidence>
<feature type="transmembrane region" description="Helical" evidence="5">
    <location>
        <begin position="73"/>
        <end position="92"/>
    </location>
</feature>
<dbReference type="PhylomeDB" id="P72770"/>
<dbReference type="NCBIfam" id="TIGR00815">
    <property type="entry name" value="sulP"/>
    <property type="match status" value="1"/>
</dbReference>
<feature type="transmembrane region" description="Helical" evidence="5">
    <location>
        <begin position="204"/>
        <end position="222"/>
    </location>
</feature>
<feature type="transmembrane region" description="Helical" evidence="5">
    <location>
        <begin position="24"/>
        <end position="44"/>
    </location>
</feature>
<protein>
    <submittedName>
        <fullName evidence="7">High affinity sulfate transporter</fullName>
    </submittedName>
</protein>
<sequence>MIKQIFPIFQWLPNYHPSWLKADVVAGLTLAAYAIPVALAYGSLAGLPSEVGLYCYMLGAVGYAFFGTSRQLALGPTSAISILVGVSLAPLANDDAGRYLILASSTAILVAIICLLAWLLKLSQIVNFISEPILTGFKAGAALQIASTQLPKLFGVPSGGSNFFSRIWDLFHHWQEIQPATLLVGGLALVLLVMGDRLWPSKPISLMVVILAIVVMGITNLLEQGVKVVGEIPQGLPSFGMPHWSFSDLDSLLPLALACFLLSYIEGISTARSFAIKHHYRINPEQELLAIGAANLAAGLGQGYPIAGGLSQSAVNEKAGAKTPLAIIITACIIAIVLLFFTGLFSNLPEAILGSVVLVAVKGLINIPELQHLKKIAPLEFKVSLIALFGVLCFGVLQGVLLAAIASILFLIHIISYPSSAVLGRIPGSDQFSDLERHPENLVISGVLIYRINGPILYFNINNIESDLFNHLAQQQEPVELVIFEMGTSPGIDTPAARWFKTLSQSLNQQGITLKLVNASGFVRDRLRAEGLEGEVGTFRRLDTVDSLISEFNCQRYSDLPHTEND</sequence>
<dbReference type="TCDB" id="2.A.53.4.1">
    <property type="family name" value="the sulfate permease (sulp) family"/>
</dbReference>
<dbReference type="SUPFAM" id="SSF52091">
    <property type="entry name" value="SpoIIaa-like"/>
    <property type="match status" value="1"/>
</dbReference>
<keyword evidence="3 5" id="KW-1133">Transmembrane helix</keyword>
<dbReference type="GO" id="GO:0005886">
    <property type="term" value="C:plasma membrane"/>
    <property type="evidence" value="ECO:0000318"/>
    <property type="project" value="GO_Central"/>
</dbReference>
<dbReference type="InterPro" id="IPR011547">
    <property type="entry name" value="SLC26A/SulP_dom"/>
</dbReference>
<dbReference type="Pfam" id="PF00916">
    <property type="entry name" value="Sulfate_transp"/>
    <property type="match status" value="1"/>
</dbReference>
<reference evidence="7 8" key="2">
    <citation type="journal article" date="1996" name="DNA Res.">
        <title>Sequence analysis of the genome of the unicellular cyanobacterium Synechocystis sp. strain PCC6803. II. Sequence determination of the entire genome and assignment of potential protein-coding regions.</title>
        <authorList>
            <person name="Kaneko T."/>
            <person name="Sato S."/>
            <person name="Kotani H."/>
            <person name="Tanaka A."/>
            <person name="Asamizu E."/>
            <person name="Nakamura Y."/>
            <person name="Miyajima N."/>
            <person name="Hirosawa M."/>
            <person name="Sugiura M."/>
            <person name="Sasamoto S."/>
            <person name="Kimura T."/>
            <person name="Hosouchi T."/>
            <person name="Matsuno A."/>
            <person name="Muraki A."/>
            <person name="Nakazaki N."/>
            <person name="Naruo K."/>
            <person name="Okumura S."/>
            <person name="Shimpo S."/>
            <person name="Takeuchi C."/>
            <person name="Wada T."/>
            <person name="Watanabe A."/>
            <person name="Yamada M."/>
            <person name="Yasuda M."/>
            <person name="Tabata S."/>
        </authorList>
    </citation>
    <scope>NUCLEOTIDE SEQUENCE [LARGE SCALE GENOMIC DNA]</scope>
    <source>
        <strain evidence="8">ATCC 27184 / PCC 6803 / Kazusa</strain>
    </source>
</reference>
<evidence type="ECO:0000313" key="7">
    <source>
        <dbReference type="EMBL" id="BAA16785.1"/>
    </source>
</evidence>
<dbReference type="CDD" id="cd07042">
    <property type="entry name" value="STAS_SulP_like_sulfate_transporter"/>
    <property type="match status" value="1"/>
</dbReference>
<evidence type="ECO:0000256" key="3">
    <source>
        <dbReference type="ARBA" id="ARBA00022989"/>
    </source>
</evidence>
<dbReference type="Gene3D" id="3.30.750.24">
    <property type="entry name" value="STAS domain"/>
    <property type="match status" value="1"/>
</dbReference>
<organism evidence="7 8">
    <name type="scientific">Synechocystis sp. (strain ATCC 27184 / PCC 6803 / Kazusa)</name>
    <dbReference type="NCBI Taxonomy" id="1111708"/>
    <lineage>
        <taxon>Bacteria</taxon>
        <taxon>Bacillati</taxon>
        <taxon>Cyanobacteriota</taxon>
        <taxon>Cyanophyceae</taxon>
        <taxon>Synechococcales</taxon>
        <taxon>Merismopediaceae</taxon>
        <taxon>Synechocystis</taxon>
    </lineage>
</organism>
<dbReference type="EMBL" id="BA000022">
    <property type="protein sequence ID" value="BAA16785.1"/>
    <property type="molecule type" value="Genomic_DNA"/>
</dbReference>
<dbReference type="PIR" id="S74633">
    <property type="entry name" value="S74633"/>
</dbReference>
<dbReference type="PaxDb" id="1148-1651858"/>
<feature type="transmembrane region" description="Helical" evidence="5">
    <location>
        <begin position="383"/>
        <end position="412"/>
    </location>
</feature>